<dbReference type="InterPro" id="IPR037524">
    <property type="entry name" value="PA14/GLEYA"/>
</dbReference>
<dbReference type="InterPro" id="IPR047777">
    <property type="entry name" value="LapA-like_RM"/>
</dbReference>
<dbReference type="RefSeq" id="WP_212141393.1">
    <property type="nucleotide sequence ID" value="NZ_JAGSSW010000001.1"/>
</dbReference>
<gene>
    <name evidence="2" type="ORF">KDD93_00995</name>
</gene>
<comment type="caution">
    <text evidence="2">The sequence shown here is derived from an EMBL/GenBank/DDBJ whole genome shotgun (WGS) entry which is preliminary data.</text>
</comment>
<sequence length="1526" mass="163793">MANIVGIVKQLNGSAIAVSVDGTQRILQVGDEIALGESVVASSPSSNLVISLLNGKELPILGNDNVKIDDSVVDTNSFEGNTVADASTLQQAILQGQDLANLEETAAGGAGAGSGGNGGTAQLNESYFIEGGHYSNINADGRSLDDISATFAQAPNFEDGAGAVDTTSQNIDTTALAPTLVIETIAQPTLVMRYDDKKGYVGRVTGINMDKNGNVIEMIGNQGIRDESRTLGVPMSNDETEIYHYKSEPGSEIVVKYVARNKTTGETIYLETARAIADENGDVSVTVDTKTDKENHPEFFTDMEGYYVYHTRVELSENTTSIVSGKASEAGHIVVSDAEGNIVAEGDTDADGNYKFNTVRYIENGEKLSATITDLAGNTSEKVEATALAKDTVAPNAPYVVGIYDNVKGGVQDGKLVYPEDENGNILGKNDASDEPVVYNKGGISYTNDNTPTIRGFGEQRGTVEVYQDGVFVATVRANILGNGYFEYTPSALSDGKHTFEFTAIDASGNRGEKSTLVVDVDTVNPAINSLNLIDNVGKDASDVIPNTNLVLTDGVYYTNDATPTLEFKVEDVNVVSVTINGTTILPDADGYFRYTPSSDLDDGDHTFTITATDKVGNETTQEVKFNIDTTNEPTISVESDNGKANGASGAINDSTPTIKAIVEQGSTNVSIKITRLDTNGNPELDENGKEIVQIYEVPQDSIAADGTITYIPNELQNGDYKVSVSSTDKFGNYGETSTDINIGVDISVNVVSIYGKTSQDGESLDQYIGLNGKYYQIDSDYVKNHSVDNLSNALEYIEHTSTSDATFTATIINYGGKERTETNSLTKGNKSVGYLQFLGADADSIEYTSDGKLANTNSLISPKAVETMEGYVYMQKGKTYEFKVYVDDGFKMTIDGNQIYNVNRWSSNGIHTKNFVYTGETGYKPIEMVHFNTNGRSGLQLDVKTKDTATGAYDSNDYAKMGTKESGMIFSKIQNIATDTDEVDNGYSSVISGDTNLAAGEKVIIKYNGKELGEATIDDDGKYQLKLLETDLKLSSSDKIEVIHTATNTSVSIAGDSANVTTIDADTNTAIQTQVAHSVSTTAPAEVDQDDVKGFSGKYYQITTDSKISLYASNGEITTNYVQTSARIAADFIANGGKESATFTTSSLNLNKTGSILTLSDFKTLVGENNVTDSANTITGTEKVGVITMNGYIFLEAGASYKFTADTKGSFRFTLDGLTIFSNEYSNFSFKPNTNTTDDRINDDNAKRDGMKEYSVTIEKSGFYPVDIIYTDAGGNTGLNVKVSKNGATAVTLGTGDEIPVVSADHLAYDSVSKQILQQYKTTITGEGIDADDGTVLNVYQVINGTSTLVGTAEVKDGSYSYDFYSDSNSYIASENFKVEFETPIATTELKVYDASDVIDESTDYQLVSPITGNGYYQVATLDTSIDFDRIANLGEDITSLEKMKLGDNIKLENLDANDVLDMIDNKDTILKIEGNSDDTISGQGWTKSADQSGATNGYVLYEGFTSSNETIKIEISQDIKTDFS</sequence>
<organism evidence="2 3">
    <name type="scientific">Campylobacter anatolicus</name>
    <dbReference type="NCBI Taxonomy" id="2829105"/>
    <lineage>
        <taxon>Bacteria</taxon>
        <taxon>Pseudomonadati</taxon>
        <taxon>Campylobacterota</taxon>
        <taxon>Epsilonproteobacteria</taxon>
        <taxon>Campylobacterales</taxon>
        <taxon>Campylobacteraceae</taxon>
        <taxon>Campylobacter</taxon>
    </lineage>
</organism>
<evidence type="ECO:0000259" key="1">
    <source>
        <dbReference type="PROSITE" id="PS51820"/>
    </source>
</evidence>
<evidence type="ECO:0000313" key="3">
    <source>
        <dbReference type="Proteomes" id="UP000682951"/>
    </source>
</evidence>
<evidence type="ECO:0000313" key="2">
    <source>
        <dbReference type="EMBL" id="MBR8463151.1"/>
    </source>
</evidence>
<reference evidence="2 3" key="1">
    <citation type="submission" date="2021-04" db="EMBL/GenBank/DDBJ databases">
        <title>Molecular and phenotypic characterization and identification of bacterial isolates recovered from the Anatolian ground squirrels (Spermophilus xanthoprymnus) and which have the potential to form a new species in the Campylobacter genus.</title>
        <authorList>
            <person name="Aydin F."/>
            <person name="Abay S."/>
            <person name="Kayman T."/>
            <person name="Karakaya E."/>
            <person name="Mustak H.K."/>
            <person name="Mustak I.B."/>
            <person name="Bilgin N."/>
            <person name="Duzler A."/>
            <person name="Sahin O."/>
            <person name="Guran O."/>
            <person name="Saticioglu I.B."/>
        </authorList>
    </citation>
    <scope>NUCLEOTIDE SEQUENCE [LARGE SCALE GENOMIC DNA]</scope>
    <source>
        <strain evidence="3">faydin-G24</strain>
    </source>
</reference>
<protein>
    <submittedName>
        <fullName evidence="2">Retention module-containing protein</fullName>
    </submittedName>
</protein>
<accession>A0ABS5HFU3</accession>
<dbReference type="Pfam" id="PF17936">
    <property type="entry name" value="Big_6"/>
    <property type="match status" value="1"/>
</dbReference>
<name>A0ABS5HFU3_9BACT</name>
<keyword evidence="3" id="KW-1185">Reference proteome</keyword>
<dbReference type="Pfam" id="PF19077">
    <property type="entry name" value="Big_13"/>
    <property type="match status" value="2"/>
</dbReference>
<dbReference type="NCBIfam" id="NF033510">
    <property type="entry name" value="Ca_tandemer"/>
    <property type="match status" value="1"/>
</dbReference>
<dbReference type="InterPro" id="IPR044016">
    <property type="entry name" value="Big_13"/>
</dbReference>
<proteinExistence type="predicted"/>
<dbReference type="Proteomes" id="UP000682951">
    <property type="component" value="Unassembled WGS sequence"/>
</dbReference>
<dbReference type="InterPro" id="IPR013783">
    <property type="entry name" value="Ig-like_fold"/>
</dbReference>
<dbReference type="InterPro" id="IPR041498">
    <property type="entry name" value="Big_6"/>
</dbReference>
<dbReference type="EMBL" id="JAGSSW010000001">
    <property type="protein sequence ID" value="MBR8463151.1"/>
    <property type="molecule type" value="Genomic_DNA"/>
</dbReference>
<dbReference type="Gene3D" id="2.60.40.10">
    <property type="entry name" value="Immunoglobulins"/>
    <property type="match status" value="4"/>
</dbReference>
<dbReference type="NCBIfam" id="NF033682">
    <property type="entry name" value="retention_LapA"/>
    <property type="match status" value="1"/>
</dbReference>
<dbReference type="PROSITE" id="PS51820">
    <property type="entry name" value="PA14"/>
    <property type="match status" value="1"/>
</dbReference>
<feature type="domain" description="PA14" evidence="1">
    <location>
        <begin position="817"/>
        <end position="958"/>
    </location>
</feature>